<proteinExistence type="predicted"/>
<evidence type="ECO:0000313" key="2">
    <source>
        <dbReference type="Proteomes" id="UP000219338"/>
    </source>
</evidence>
<organism evidence="1 2">
    <name type="scientific">Armillaria ostoyae</name>
    <name type="common">Armillaria root rot fungus</name>
    <dbReference type="NCBI Taxonomy" id="47428"/>
    <lineage>
        <taxon>Eukaryota</taxon>
        <taxon>Fungi</taxon>
        <taxon>Dikarya</taxon>
        <taxon>Basidiomycota</taxon>
        <taxon>Agaricomycotina</taxon>
        <taxon>Agaricomycetes</taxon>
        <taxon>Agaricomycetidae</taxon>
        <taxon>Agaricales</taxon>
        <taxon>Marasmiineae</taxon>
        <taxon>Physalacriaceae</taxon>
        <taxon>Armillaria</taxon>
    </lineage>
</organism>
<protein>
    <submittedName>
        <fullName evidence="1">Uncharacterized protein</fullName>
    </submittedName>
</protein>
<evidence type="ECO:0000313" key="1">
    <source>
        <dbReference type="EMBL" id="SJL15551.1"/>
    </source>
</evidence>
<reference evidence="2" key="1">
    <citation type="journal article" date="2017" name="Nat. Ecol. Evol.">
        <title>Genome expansion and lineage-specific genetic innovations in the forest pathogenic fungi Armillaria.</title>
        <authorList>
            <person name="Sipos G."/>
            <person name="Prasanna A.N."/>
            <person name="Walter M.C."/>
            <person name="O'Connor E."/>
            <person name="Balint B."/>
            <person name="Krizsan K."/>
            <person name="Kiss B."/>
            <person name="Hess J."/>
            <person name="Varga T."/>
            <person name="Slot J."/>
            <person name="Riley R."/>
            <person name="Boka B."/>
            <person name="Rigling D."/>
            <person name="Barry K."/>
            <person name="Lee J."/>
            <person name="Mihaltcheva S."/>
            <person name="LaButti K."/>
            <person name="Lipzen A."/>
            <person name="Waldron R."/>
            <person name="Moloney N.M."/>
            <person name="Sperisen C."/>
            <person name="Kredics L."/>
            <person name="Vagvoelgyi C."/>
            <person name="Patrignani A."/>
            <person name="Fitzpatrick D."/>
            <person name="Nagy I."/>
            <person name="Doyle S."/>
            <person name="Anderson J.B."/>
            <person name="Grigoriev I.V."/>
            <person name="Gueldener U."/>
            <person name="Muensterkoetter M."/>
            <person name="Nagy L.G."/>
        </authorList>
    </citation>
    <scope>NUCLEOTIDE SEQUENCE [LARGE SCALE GENOMIC DNA]</scope>
    <source>
        <strain evidence="2">C18/9</strain>
    </source>
</reference>
<dbReference type="InterPro" id="IPR043519">
    <property type="entry name" value="NT_sf"/>
</dbReference>
<gene>
    <name evidence="1" type="ORF">ARMOST_19052</name>
</gene>
<dbReference type="EMBL" id="FUEG01000029">
    <property type="protein sequence ID" value="SJL15551.1"/>
    <property type="molecule type" value="Genomic_DNA"/>
</dbReference>
<dbReference type="SUPFAM" id="SSF81301">
    <property type="entry name" value="Nucleotidyltransferase"/>
    <property type="match status" value="1"/>
</dbReference>
<dbReference type="AlphaFoldDB" id="A0A284S3G1"/>
<sequence>MSPAIPVIPMRSFRAVMFRTAKEVTRIFREVECTFAILRSMACYLYGNDHLPNDVDILMSSHMCKPEWLKEFLVTKNPDCFYLVDAKTPGAMWKVLWYKDYVEGKLEKTKVGILKPVMCSVTASGKRLVGRNDLQPTLNLSQLYTITN</sequence>
<name>A0A284S3G1_ARMOS</name>
<keyword evidence="2" id="KW-1185">Reference proteome</keyword>
<accession>A0A284S3G1</accession>
<dbReference type="Proteomes" id="UP000219338">
    <property type="component" value="Unassembled WGS sequence"/>
</dbReference>
<dbReference type="OrthoDB" id="3133286at2759"/>